<sequence>MPNTRPLSLASASASDSGPKEQLANSPSASSCSHSSHARNSDESSADESPASPKPNALRVADNSDDLDVHEVVPHAAAEAPVHILLELLLRVQLRRGLD</sequence>
<dbReference type="PROSITE" id="PS51257">
    <property type="entry name" value="PROKAR_LIPOPROTEIN"/>
    <property type="match status" value="1"/>
</dbReference>
<dbReference type="Proteomes" id="UP001189429">
    <property type="component" value="Unassembled WGS sequence"/>
</dbReference>
<accession>A0ABN9T3W7</accession>
<feature type="compositionally biased region" description="Low complexity" evidence="1">
    <location>
        <begin position="24"/>
        <end position="35"/>
    </location>
</feature>
<keyword evidence="3" id="KW-1185">Reference proteome</keyword>
<evidence type="ECO:0000313" key="2">
    <source>
        <dbReference type="EMBL" id="CAK0839694.1"/>
    </source>
</evidence>
<gene>
    <name evidence="2" type="ORF">PCOR1329_LOCUS35311</name>
</gene>
<reference evidence="2" key="1">
    <citation type="submission" date="2023-10" db="EMBL/GenBank/DDBJ databases">
        <authorList>
            <person name="Chen Y."/>
            <person name="Shah S."/>
            <person name="Dougan E. K."/>
            <person name="Thang M."/>
            <person name="Chan C."/>
        </authorList>
    </citation>
    <scope>NUCLEOTIDE SEQUENCE [LARGE SCALE GENOMIC DNA]</scope>
</reference>
<organism evidence="2 3">
    <name type="scientific">Prorocentrum cordatum</name>
    <dbReference type="NCBI Taxonomy" id="2364126"/>
    <lineage>
        <taxon>Eukaryota</taxon>
        <taxon>Sar</taxon>
        <taxon>Alveolata</taxon>
        <taxon>Dinophyceae</taxon>
        <taxon>Prorocentrales</taxon>
        <taxon>Prorocentraceae</taxon>
        <taxon>Prorocentrum</taxon>
    </lineage>
</organism>
<protein>
    <submittedName>
        <fullName evidence="2">Uncharacterized protein</fullName>
    </submittedName>
</protein>
<feature type="compositionally biased region" description="Low complexity" evidence="1">
    <location>
        <begin position="7"/>
        <end position="17"/>
    </location>
</feature>
<feature type="region of interest" description="Disordered" evidence="1">
    <location>
        <begin position="1"/>
        <end position="65"/>
    </location>
</feature>
<dbReference type="EMBL" id="CAUYUJ010014315">
    <property type="protein sequence ID" value="CAK0839694.1"/>
    <property type="molecule type" value="Genomic_DNA"/>
</dbReference>
<evidence type="ECO:0000256" key="1">
    <source>
        <dbReference type="SAM" id="MobiDB-lite"/>
    </source>
</evidence>
<evidence type="ECO:0000313" key="3">
    <source>
        <dbReference type="Proteomes" id="UP001189429"/>
    </source>
</evidence>
<proteinExistence type="predicted"/>
<name>A0ABN9T3W7_9DINO</name>
<comment type="caution">
    <text evidence="2">The sequence shown here is derived from an EMBL/GenBank/DDBJ whole genome shotgun (WGS) entry which is preliminary data.</text>
</comment>